<dbReference type="PROSITE" id="PS50887">
    <property type="entry name" value="GGDEF"/>
    <property type="match status" value="1"/>
</dbReference>
<feature type="domain" description="GGDEF" evidence="7">
    <location>
        <begin position="302"/>
        <end position="443"/>
    </location>
</feature>
<evidence type="ECO:0000313" key="9">
    <source>
        <dbReference type="Proteomes" id="UP000324760"/>
    </source>
</evidence>
<dbReference type="SMART" id="SM00052">
    <property type="entry name" value="EAL"/>
    <property type="match status" value="1"/>
</dbReference>
<dbReference type="NCBIfam" id="TIGR00254">
    <property type="entry name" value="GGDEF"/>
    <property type="match status" value="1"/>
</dbReference>
<dbReference type="InterPro" id="IPR000700">
    <property type="entry name" value="PAS-assoc_C"/>
</dbReference>
<dbReference type="InterPro" id="IPR029787">
    <property type="entry name" value="Nucleotide_cyclase"/>
</dbReference>
<reference evidence="8 9" key="1">
    <citation type="journal article" date="2019" name="Biochem. Eng. J.">
        <title>Metabolic engineering of the marine bacteria Neptunomonas concharum for the production of acetoin and meso-2,3-butanediol from acetate.</title>
        <authorList>
            <person name="Li W."/>
            <person name="Pu N."/>
            <person name="Liu C.-X."/>
            <person name="Yuan Q.-P."/>
            <person name="Li Z.-J."/>
        </authorList>
    </citation>
    <scope>NUCLEOTIDE SEQUENCE [LARGE SCALE GENOMIC DNA]</scope>
    <source>
        <strain evidence="8 9">JCM17730</strain>
    </source>
</reference>
<dbReference type="InterPro" id="IPR035919">
    <property type="entry name" value="EAL_sf"/>
</dbReference>
<dbReference type="PROSITE" id="PS50883">
    <property type="entry name" value="EAL"/>
    <property type="match status" value="1"/>
</dbReference>
<dbReference type="Pfam" id="PF00563">
    <property type="entry name" value="EAL"/>
    <property type="match status" value="1"/>
</dbReference>
<dbReference type="InterPro" id="IPR035965">
    <property type="entry name" value="PAS-like_dom_sf"/>
</dbReference>
<dbReference type="SMART" id="SM00448">
    <property type="entry name" value="REC"/>
    <property type="match status" value="1"/>
</dbReference>
<evidence type="ECO:0000256" key="1">
    <source>
        <dbReference type="ARBA" id="ARBA00012282"/>
    </source>
</evidence>
<dbReference type="FunFam" id="3.20.20.450:FF:000001">
    <property type="entry name" value="Cyclic di-GMP phosphodiesterase yahA"/>
    <property type="match status" value="1"/>
</dbReference>
<dbReference type="SUPFAM" id="SSF55785">
    <property type="entry name" value="PYP-like sensor domain (PAS domain)"/>
    <property type="match status" value="1"/>
</dbReference>
<protein>
    <recommendedName>
        <fullName evidence="1">cyclic-guanylate-specific phosphodiesterase</fullName>
        <ecNumber evidence="1">3.1.4.52</ecNumber>
    </recommendedName>
</protein>
<evidence type="ECO:0000256" key="2">
    <source>
        <dbReference type="ARBA" id="ARBA00022636"/>
    </source>
</evidence>
<dbReference type="PANTHER" id="PTHR44757">
    <property type="entry name" value="DIGUANYLATE CYCLASE DGCP"/>
    <property type="match status" value="1"/>
</dbReference>
<dbReference type="SUPFAM" id="SSF141868">
    <property type="entry name" value="EAL domain-like"/>
    <property type="match status" value="1"/>
</dbReference>
<dbReference type="Proteomes" id="UP000324760">
    <property type="component" value="Chromosome"/>
</dbReference>
<gene>
    <name evidence="8" type="ORF">F0U83_04735</name>
</gene>
<dbReference type="SUPFAM" id="SSF52172">
    <property type="entry name" value="CheY-like"/>
    <property type="match status" value="1"/>
</dbReference>
<keyword evidence="2" id="KW-0973">c-di-GMP</keyword>
<dbReference type="SUPFAM" id="SSF55073">
    <property type="entry name" value="Nucleotide cyclase"/>
    <property type="match status" value="1"/>
</dbReference>
<sequence>MIEKAVQDISHNKTILVVDDDATIRMVAAAHLRQQGYTVATAENGARLLEMFPVVRPDLIMLDVDMPVMNGFDACRKLRRMREGENVPVLMITGLEGDSSIEESYQVGATDFIAKPINWTLLKQRLRFMLRAVEAMTSLVESEARLAKAQSIARLGYWRWDLVNKNFSVSPELQSILKIPSEGVESPLFLAQYLAQDDQKRIMQILMRASDDPSLLPRDFEVTYSKNADEEGVVRVQSELDRNENGTIIAIQGTLQDITEKRSAERKIQFLSRYDSLTGLQNRESFSRALDSMIHECVRGAGCTTLFLIDIDRFVRINDIFGYMTGNAVLDVIGQRLREFADTLGTRVRDLRSEVSRWGSDTFALALCSTVAQNRHHELASELLEFISKPCQANGHEISFTASIGYARVAESGPDLELLVRNAENAIRHAKRQGRNMYRCYDPSMSETTERRMLLEGELRRALSNNQLTLHYQPRVHALKRHIIGAEALLRWKHPILGDVSPVEFIPLMEELGLIHEVGAWVLEQACQQLRKWHQLGHEELLVSINYSAVQFRDTRLAAEIQEVIQRIGVTPDKVEVELTESAIMEDAGQTESTLIQLKSLGLRIAVDDFGTGYSSLGYLRRFPLDTLKIDRTFIRDLPNNADDCSLTAAIIAMAESLNLSVVAEGVEYEAQAAFLIEKRCDEFQGFLFSRPVEADVFLALVESQIV</sequence>
<dbReference type="Gene3D" id="3.40.50.2300">
    <property type="match status" value="1"/>
</dbReference>
<dbReference type="Gene3D" id="3.30.450.20">
    <property type="entry name" value="PAS domain"/>
    <property type="match status" value="1"/>
</dbReference>
<feature type="modified residue" description="4-aspartylphosphate" evidence="3">
    <location>
        <position position="63"/>
    </location>
</feature>
<dbReference type="InterPro" id="IPR000160">
    <property type="entry name" value="GGDEF_dom"/>
</dbReference>
<dbReference type="OrthoDB" id="9816034at2"/>
<keyword evidence="9" id="KW-1185">Reference proteome</keyword>
<evidence type="ECO:0000313" key="8">
    <source>
        <dbReference type="EMBL" id="QEQ96067.1"/>
    </source>
</evidence>
<dbReference type="GO" id="GO:0071111">
    <property type="term" value="F:cyclic-guanylate-specific phosphodiesterase activity"/>
    <property type="evidence" value="ECO:0007669"/>
    <property type="project" value="UniProtKB-EC"/>
</dbReference>
<dbReference type="KEGG" id="ncu:F0U83_04735"/>
<dbReference type="EC" id="3.1.4.52" evidence="1"/>
<dbReference type="PROSITE" id="PS50110">
    <property type="entry name" value="RESPONSE_REGULATORY"/>
    <property type="match status" value="1"/>
</dbReference>
<feature type="domain" description="Response regulatory" evidence="4">
    <location>
        <begin position="14"/>
        <end position="130"/>
    </location>
</feature>
<dbReference type="EMBL" id="CP043869">
    <property type="protein sequence ID" value="QEQ96067.1"/>
    <property type="molecule type" value="Genomic_DNA"/>
</dbReference>
<dbReference type="PANTHER" id="PTHR44757:SF2">
    <property type="entry name" value="BIOFILM ARCHITECTURE MAINTENANCE PROTEIN MBAA"/>
    <property type="match status" value="1"/>
</dbReference>
<proteinExistence type="predicted"/>
<dbReference type="RefSeq" id="WP_138988773.1">
    <property type="nucleotide sequence ID" value="NZ_CP043869.1"/>
</dbReference>
<accession>A0A5P1R904</accession>
<dbReference type="Pfam" id="PF00990">
    <property type="entry name" value="GGDEF"/>
    <property type="match status" value="1"/>
</dbReference>
<organism evidence="8 9">
    <name type="scientific">Neptunomonas concharum</name>
    <dbReference type="NCBI Taxonomy" id="1031538"/>
    <lineage>
        <taxon>Bacteria</taxon>
        <taxon>Pseudomonadati</taxon>
        <taxon>Pseudomonadota</taxon>
        <taxon>Gammaproteobacteria</taxon>
        <taxon>Oceanospirillales</taxon>
        <taxon>Oceanospirillaceae</taxon>
        <taxon>Neptunomonas</taxon>
    </lineage>
</organism>
<evidence type="ECO:0000259" key="7">
    <source>
        <dbReference type="PROSITE" id="PS50887"/>
    </source>
</evidence>
<dbReference type="Gene3D" id="3.30.70.270">
    <property type="match status" value="1"/>
</dbReference>
<evidence type="ECO:0000256" key="3">
    <source>
        <dbReference type="PROSITE-ProRule" id="PRU00169"/>
    </source>
</evidence>
<name>A0A5P1R904_9GAMM</name>
<dbReference type="CDD" id="cd01948">
    <property type="entry name" value="EAL"/>
    <property type="match status" value="1"/>
</dbReference>
<feature type="domain" description="PAC" evidence="5">
    <location>
        <begin position="218"/>
        <end position="270"/>
    </location>
</feature>
<dbReference type="AlphaFoldDB" id="A0A5P1R904"/>
<dbReference type="PROSITE" id="PS50113">
    <property type="entry name" value="PAC"/>
    <property type="match status" value="1"/>
</dbReference>
<evidence type="ECO:0000259" key="5">
    <source>
        <dbReference type="PROSITE" id="PS50113"/>
    </source>
</evidence>
<dbReference type="SMART" id="SM00267">
    <property type="entry name" value="GGDEF"/>
    <property type="match status" value="1"/>
</dbReference>
<feature type="domain" description="EAL" evidence="6">
    <location>
        <begin position="452"/>
        <end position="706"/>
    </location>
</feature>
<dbReference type="InterPro" id="IPR052155">
    <property type="entry name" value="Biofilm_reg_signaling"/>
</dbReference>
<dbReference type="Gene3D" id="3.20.20.450">
    <property type="entry name" value="EAL domain"/>
    <property type="match status" value="1"/>
</dbReference>
<dbReference type="InterPro" id="IPR011006">
    <property type="entry name" value="CheY-like_superfamily"/>
</dbReference>
<evidence type="ECO:0000259" key="4">
    <source>
        <dbReference type="PROSITE" id="PS50110"/>
    </source>
</evidence>
<dbReference type="GO" id="GO:0000160">
    <property type="term" value="P:phosphorelay signal transduction system"/>
    <property type="evidence" value="ECO:0007669"/>
    <property type="project" value="InterPro"/>
</dbReference>
<keyword evidence="3" id="KW-0597">Phosphoprotein</keyword>
<dbReference type="CDD" id="cd01949">
    <property type="entry name" value="GGDEF"/>
    <property type="match status" value="1"/>
</dbReference>
<evidence type="ECO:0000259" key="6">
    <source>
        <dbReference type="PROSITE" id="PS50883"/>
    </source>
</evidence>
<dbReference type="Pfam" id="PF00072">
    <property type="entry name" value="Response_reg"/>
    <property type="match status" value="1"/>
</dbReference>
<dbReference type="InterPro" id="IPR043128">
    <property type="entry name" value="Rev_trsase/Diguanyl_cyclase"/>
</dbReference>
<dbReference type="InterPro" id="IPR001633">
    <property type="entry name" value="EAL_dom"/>
</dbReference>
<dbReference type="InterPro" id="IPR001789">
    <property type="entry name" value="Sig_transdc_resp-reg_receiver"/>
</dbReference>